<keyword evidence="1" id="KW-0343">GTPase activation</keyword>
<feature type="transmembrane region" description="Helical" evidence="5">
    <location>
        <begin position="775"/>
        <end position="795"/>
    </location>
</feature>
<evidence type="ECO:0000256" key="2">
    <source>
        <dbReference type="ARBA" id="ARBA00022614"/>
    </source>
</evidence>
<dbReference type="Proteomes" id="UP001295684">
    <property type="component" value="Unassembled WGS sequence"/>
</dbReference>
<keyword evidence="7" id="KW-1185">Reference proteome</keyword>
<accession>A0AAD1UEJ0</accession>
<evidence type="ECO:0000256" key="3">
    <source>
        <dbReference type="ARBA" id="ARBA00022737"/>
    </source>
</evidence>
<comment type="caution">
    <text evidence="6">The sequence shown here is derived from an EMBL/GenBank/DDBJ whole genome shotgun (WGS) entry which is preliminary data.</text>
</comment>
<name>A0AAD1UEJ0_EUPCR</name>
<evidence type="ECO:0000313" key="6">
    <source>
        <dbReference type="EMBL" id="CAI2367823.1"/>
    </source>
</evidence>
<feature type="transmembrane region" description="Helical" evidence="5">
    <location>
        <begin position="954"/>
        <end position="974"/>
    </location>
</feature>
<evidence type="ECO:0000313" key="7">
    <source>
        <dbReference type="Proteomes" id="UP001295684"/>
    </source>
</evidence>
<dbReference type="InterPro" id="IPR027038">
    <property type="entry name" value="RanGap"/>
</dbReference>
<dbReference type="PANTHER" id="PTHR24113">
    <property type="entry name" value="RAN GTPASE-ACTIVATING PROTEIN 1"/>
    <property type="match status" value="1"/>
</dbReference>
<reference evidence="6" key="1">
    <citation type="submission" date="2023-07" db="EMBL/GenBank/DDBJ databases">
        <authorList>
            <consortium name="AG Swart"/>
            <person name="Singh M."/>
            <person name="Singh A."/>
            <person name="Seah K."/>
            <person name="Emmerich C."/>
        </authorList>
    </citation>
    <scope>NUCLEOTIDE SEQUENCE</scope>
    <source>
        <strain evidence="6">DP1</strain>
    </source>
</reference>
<dbReference type="GO" id="GO:0006913">
    <property type="term" value="P:nucleocytoplasmic transport"/>
    <property type="evidence" value="ECO:0007669"/>
    <property type="project" value="TreeGrafter"/>
</dbReference>
<dbReference type="SUPFAM" id="SSF52047">
    <property type="entry name" value="RNI-like"/>
    <property type="match status" value="2"/>
</dbReference>
<dbReference type="EMBL" id="CAMPGE010008942">
    <property type="protein sequence ID" value="CAI2367823.1"/>
    <property type="molecule type" value="Genomic_DNA"/>
</dbReference>
<feature type="transmembrane region" description="Helical" evidence="5">
    <location>
        <begin position="738"/>
        <end position="763"/>
    </location>
</feature>
<evidence type="ECO:0000256" key="4">
    <source>
        <dbReference type="SAM" id="MobiDB-lite"/>
    </source>
</evidence>
<dbReference type="Gene3D" id="3.80.10.10">
    <property type="entry name" value="Ribonuclease Inhibitor"/>
    <property type="match status" value="4"/>
</dbReference>
<evidence type="ECO:0000256" key="1">
    <source>
        <dbReference type="ARBA" id="ARBA00022468"/>
    </source>
</evidence>
<protein>
    <submittedName>
        <fullName evidence="6">Uncharacterized protein</fullName>
    </submittedName>
</protein>
<dbReference type="GO" id="GO:0005096">
    <property type="term" value="F:GTPase activator activity"/>
    <property type="evidence" value="ECO:0007669"/>
    <property type="project" value="UniProtKB-KW"/>
</dbReference>
<dbReference type="GO" id="GO:0048471">
    <property type="term" value="C:perinuclear region of cytoplasm"/>
    <property type="evidence" value="ECO:0007669"/>
    <property type="project" value="TreeGrafter"/>
</dbReference>
<feature type="region of interest" description="Disordered" evidence="4">
    <location>
        <begin position="32"/>
        <end position="60"/>
    </location>
</feature>
<feature type="transmembrane region" description="Helical" evidence="5">
    <location>
        <begin position="843"/>
        <end position="860"/>
    </location>
</feature>
<dbReference type="InterPro" id="IPR001611">
    <property type="entry name" value="Leu-rich_rpt"/>
</dbReference>
<dbReference type="PANTHER" id="PTHR24113:SF12">
    <property type="entry name" value="RAN GTPASE-ACTIVATING PROTEIN 1"/>
    <property type="match status" value="1"/>
</dbReference>
<sequence length="1119" mass="128973">MNLIVNKLNLSEIIKNHLRSLPIIEESSGESTSSVRVSLSSENEENNSESSSAEELSSKDIQESFDPKTEILNLQGCKLRNSKDLARFLRNNKELVKQLILEDAEFIEDCDDLISQFDSGTLALQILNLNYCNIGVTHTNHILESFCHVTELKEIYMRGHDLVKTNKMIGKAFITCKNLEILDISDNAIELVNQRCLDALQDLIANSKKLSHLIMNDVIINEEEGINFLDSFHMNSTIISWEYEQHPSLTKETIDKIEKELSVNKIIHSLIIENYDFDHPSNLSLHNMDLSNAESIIKFLKCNTSVYDVDLSQNLFDDKEIGKIIDYIITKKRNLHSFNLSFNHINIAGCQQICKLFYKDAEVLNIDLSHNPIENDGFMEILKSLKKNMMTRKLYLNECGIKYDDEAPDVIECLKRNCSLIALSLGGNVISQGVLEAIEEELSCNRGINDLIAPMFHDNKIKNHQLSLAGRGISNLDFLAKFIRENPQITGMNLEVDDFHENEIAKVAKELEGNTGINQFTMRGNKKRNRRHVYDEDMSKSGGLSINVKRNKLNKVEFLVNYLKDNRNIQVLDLSNNNIGNKGVKNITKLLETNEAITEINLSDNNIGTKGLNNLCSALSYNKSVVKLDIRRNPIPWGANKILLALLHKNPNINEIKYSHYHEEVKDYSESIPELEAEEIRFQREFVNRQIEKNKPKRSKCSSIFCCIYYSFADAKEEAFRFRYCPEKLALLEESMDWITWILYINAALFYFICIFFPIIFAGKCGHGISIWSHLIYTFYAMVNFAFEFFIVVKIQRQLDDPTLLALNRWHFVEALMGQIARVDFYTDICFIVLLTECHVTGMMIPTITSITLMLIYPIYKIFRLIKIESELLHTLPKIERNCKLSFIRENMMLAVVLDSFCITNYEYLCKKNIFFPRIMGAITLFFQDIPQLIVHMIFLFFVHTHVPHSDLTVTLSLVTSVFAIMVSSFNVLVSHPNHFDPLLLRMELDKRKRRSYRFTNRNEFENWRKKAYKDEDSKKQVDQIALADASDIRSSDKNATVITGNNGRTQMNHRRQPTIVEATSCQENYESNVVELSDEAEVKRNPSTLMKKLTRKNNEIGIHKPNDSIQSEKKLIDD</sequence>
<dbReference type="GO" id="GO:0031267">
    <property type="term" value="F:small GTPase binding"/>
    <property type="evidence" value="ECO:0007669"/>
    <property type="project" value="TreeGrafter"/>
</dbReference>
<feature type="compositionally biased region" description="Low complexity" evidence="4">
    <location>
        <begin position="32"/>
        <end position="41"/>
    </location>
</feature>
<keyword evidence="5" id="KW-1133">Transmembrane helix</keyword>
<dbReference type="Pfam" id="PF13516">
    <property type="entry name" value="LRR_6"/>
    <property type="match status" value="2"/>
</dbReference>
<keyword evidence="2" id="KW-0433">Leucine-rich repeat</keyword>
<keyword evidence="3" id="KW-0677">Repeat</keyword>
<dbReference type="GO" id="GO:0005634">
    <property type="term" value="C:nucleus"/>
    <property type="evidence" value="ECO:0007669"/>
    <property type="project" value="TreeGrafter"/>
</dbReference>
<proteinExistence type="predicted"/>
<dbReference type="AlphaFoldDB" id="A0AAD1UEJ0"/>
<dbReference type="InterPro" id="IPR032675">
    <property type="entry name" value="LRR_dom_sf"/>
</dbReference>
<feature type="transmembrane region" description="Helical" evidence="5">
    <location>
        <begin position="919"/>
        <end position="942"/>
    </location>
</feature>
<keyword evidence="5" id="KW-0472">Membrane</keyword>
<organism evidence="6 7">
    <name type="scientific">Euplotes crassus</name>
    <dbReference type="NCBI Taxonomy" id="5936"/>
    <lineage>
        <taxon>Eukaryota</taxon>
        <taxon>Sar</taxon>
        <taxon>Alveolata</taxon>
        <taxon>Ciliophora</taxon>
        <taxon>Intramacronucleata</taxon>
        <taxon>Spirotrichea</taxon>
        <taxon>Hypotrichia</taxon>
        <taxon>Euplotida</taxon>
        <taxon>Euplotidae</taxon>
        <taxon>Moneuplotes</taxon>
    </lineage>
</organism>
<feature type="region of interest" description="Disordered" evidence="4">
    <location>
        <begin position="1097"/>
        <end position="1119"/>
    </location>
</feature>
<keyword evidence="5" id="KW-0812">Transmembrane</keyword>
<gene>
    <name evidence="6" type="ORF">ECRASSUSDP1_LOCUS9111</name>
</gene>
<dbReference type="SMART" id="SM00368">
    <property type="entry name" value="LRR_RI"/>
    <property type="match status" value="5"/>
</dbReference>
<dbReference type="GO" id="GO:0005829">
    <property type="term" value="C:cytosol"/>
    <property type="evidence" value="ECO:0007669"/>
    <property type="project" value="TreeGrafter"/>
</dbReference>
<evidence type="ECO:0000256" key="5">
    <source>
        <dbReference type="SAM" id="Phobius"/>
    </source>
</evidence>